<dbReference type="AlphaFoldDB" id="A0A9X3AFY9"/>
<dbReference type="InterPro" id="IPR029068">
    <property type="entry name" value="Glyas_Bleomycin-R_OHBP_Dase"/>
</dbReference>
<keyword evidence="3" id="KW-1185">Reference proteome</keyword>
<dbReference type="InterPro" id="IPR004360">
    <property type="entry name" value="Glyas_Fos-R_dOase_dom"/>
</dbReference>
<gene>
    <name evidence="2" type="ORF">NZH93_18835</name>
</gene>
<reference evidence="2" key="1">
    <citation type="submission" date="2022-08" db="EMBL/GenBank/DDBJ databases">
        <authorList>
            <person name="Tistechok S."/>
            <person name="Samborskyy M."/>
            <person name="Roman I."/>
        </authorList>
    </citation>
    <scope>NUCLEOTIDE SEQUENCE</scope>
    <source>
        <strain evidence="2">DSM 103496</strain>
    </source>
</reference>
<dbReference type="InterPro" id="IPR037523">
    <property type="entry name" value="VOC_core"/>
</dbReference>
<dbReference type="Pfam" id="PF00903">
    <property type="entry name" value="Glyoxalase"/>
    <property type="match status" value="1"/>
</dbReference>
<dbReference type="RefSeq" id="WP_259624419.1">
    <property type="nucleotide sequence ID" value="NZ_JANYMP010000008.1"/>
</dbReference>
<evidence type="ECO:0000313" key="3">
    <source>
        <dbReference type="Proteomes" id="UP001141259"/>
    </source>
</evidence>
<dbReference type="EMBL" id="JANYMP010000008">
    <property type="protein sequence ID" value="MCS7478921.1"/>
    <property type="molecule type" value="Genomic_DNA"/>
</dbReference>
<protein>
    <submittedName>
        <fullName evidence="2">VOC family protein</fullName>
    </submittedName>
</protein>
<dbReference type="Gene3D" id="3.10.180.10">
    <property type="entry name" value="2,3-Dihydroxybiphenyl 1,2-Dioxygenase, domain 1"/>
    <property type="match status" value="1"/>
</dbReference>
<feature type="domain" description="VOC" evidence="1">
    <location>
        <begin position="4"/>
        <end position="117"/>
    </location>
</feature>
<proteinExistence type="predicted"/>
<dbReference type="Proteomes" id="UP001141259">
    <property type="component" value="Unassembled WGS sequence"/>
</dbReference>
<accession>A0A9X3AFY9</accession>
<dbReference type="PROSITE" id="PS51819">
    <property type="entry name" value="VOC"/>
    <property type="match status" value="1"/>
</dbReference>
<organism evidence="2 3">
    <name type="scientific">Umezawaea endophytica</name>
    <dbReference type="NCBI Taxonomy" id="1654476"/>
    <lineage>
        <taxon>Bacteria</taxon>
        <taxon>Bacillati</taxon>
        <taxon>Actinomycetota</taxon>
        <taxon>Actinomycetes</taxon>
        <taxon>Pseudonocardiales</taxon>
        <taxon>Pseudonocardiaceae</taxon>
        <taxon>Umezawaea</taxon>
    </lineage>
</organism>
<sequence length="131" mass="14383">MLTAAKTTTMLPVTDPERAGRFYADQLGLKAVGVQPDGTRVFELGRGDGLGLMPAEAGAQTAHTVLTFEVDDLESEVADLERRGVRFEDYDLPDLRTVNHIAAMGDERAAWFHDSEGNVLCVHEVVTARRR</sequence>
<evidence type="ECO:0000259" key="1">
    <source>
        <dbReference type="PROSITE" id="PS51819"/>
    </source>
</evidence>
<name>A0A9X3AFY9_9PSEU</name>
<dbReference type="SUPFAM" id="SSF54593">
    <property type="entry name" value="Glyoxalase/Bleomycin resistance protein/Dihydroxybiphenyl dioxygenase"/>
    <property type="match status" value="1"/>
</dbReference>
<comment type="caution">
    <text evidence="2">The sequence shown here is derived from an EMBL/GenBank/DDBJ whole genome shotgun (WGS) entry which is preliminary data.</text>
</comment>
<evidence type="ECO:0000313" key="2">
    <source>
        <dbReference type="EMBL" id="MCS7478921.1"/>
    </source>
</evidence>